<gene>
    <name evidence="1" type="ORF">O181_023696</name>
</gene>
<organism evidence="1 2">
    <name type="scientific">Austropuccinia psidii MF-1</name>
    <dbReference type="NCBI Taxonomy" id="1389203"/>
    <lineage>
        <taxon>Eukaryota</taxon>
        <taxon>Fungi</taxon>
        <taxon>Dikarya</taxon>
        <taxon>Basidiomycota</taxon>
        <taxon>Pucciniomycotina</taxon>
        <taxon>Pucciniomycetes</taxon>
        <taxon>Pucciniales</taxon>
        <taxon>Sphaerophragmiaceae</taxon>
        <taxon>Austropuccinia</taxon>
    </lineage>
</organism>
<name>A0A9Q3CJW8_9BASI</name>
<dbReference type="EMBL" id="AVOT02007471">
    <property type="protein sequence ID" value="MBW0483981.1"/>
    <property type="molecule type" value="Genomic_DNA"/>
</dbReference>
<keyword evidence="2" id="KW-1185">Reference proteome</keyword>
<sequence>MRPKGAKGGSPLALKARWVPNHKWAHLSRFVTMDPNPQVGPPEPVCDHGPQSTDFGQELKGPLVALFQPWPLITPRGHQLSSRGRFPIPPCTLYSRMQEWCIYEIIYHYAPFLLSNPMVTFSGPNYMIQNQGPKIHHRFRRRTLQLISLAIPGGYQKTISGPQPPGPAGVGLEILPRLFQGPVSEVIHHSISGKGSKYFNTPLTTQLVHTGSNQSYLYVLGPIGPIHNLLWEFNHTVSILKMARAVLTQFKQYSWMIHLPGSAS</sequence>
<protein>
    <submittedName>
        <fullName evidence="1">Uncharacterized protein</fullName>
    </submittedName>
</protein>
<comment type="caution">
    <text evidence="1">The sequence shown here is derived from an EMBL/GenBank/DDBJ whole genome shotgun (WGS) entry which is preliminary data.</text>
</comment>
<dbReference type="AlphaFoldDB" id="A0A9Q3CJW8"/>
<dbReference type="Proteomes" id="UP000765509">
    <property type="component" value="Unassembled WGS sequence"/>
</dbReference>
<reference evidence="1" key="1">
    <citation type="submission" date="2021-03" db="EMBL/GenBank/DDBJ databases">
        <title>Draft genome sequence of rust myrtle Austropuccinia psidii MF-1, a brazilian biotype.</title>
        <authorList>
            <person name="Quecine M.C."/>
            <person name="Pachon D.M.R."/>
            <person name="Bonatelli M.L."/>
            <person name="Correr F.H."/>
            <person name="Franceschini L.M."/>
            <person name="Leite T.F."/>
            <person name="Margarido G.R.A."/>
            <person name="Almeida C.A."/>
            <person name="Ferrarezi J.A."/>
            <person name="Labate C.A."/>
        </authorList>
    </citation>
    <scope>NUCLEOTIDE SEQUENCE</scope>
    <source>
        <strain evidence="1">MF-1</strain>
    </source>
</reference>
<evidence type="ECO:0000313" key="2">
    <source>
        <dbReference type="Proteomes" id="UP000765509"/>
    </source>
</evidence>
<proteinExistence type="predicted"/>
<evidence type="ECO:0000313" key="1">
    <source>
        <dbReference type="EMBL" id="MBW0483981.1"/>
    </source>
</evidence>
<accession>A0A9Q3CJW8</accession>